<dbReference type="Proteomes" id="UP000887565">
    <property type="component" value="Unplaced"/>
</dbReference>
<sequence length="156" mass="17739">MMKPPVLQCKDTHHQQSTHLDSRTTHLKIITSTPNKLPGMSHRAEDSQIKTIVDNMHPLAIEGSATNRGPLHFFIPLKNEFGYDASNHIKMRALPRLTWDMPSDMIQDMMQYKDIKNFLMFQLAAEGNQMTLKRELASITPEAGEEPTAFLSVVPR</sequence>
<evidence type="ECO:0000313" key="1">
    <source>
        <dbReference type="Proteomes" id="UP000887565"/>
    </source>
</evidence>
<evidence type="ECO:0000313" key="2">
    <source>
        <dbReference type="WBParaSite" id="nRc.2.0.1.t46545-RA"/>
    </source>
</evidence>
<name>A0A915L627_ROMCU</name>
<accession>A0A915L627</accession>
<organism evidence="1 2">
    <name type="scientific">Romanomermis culicivorax</name>
    <name type="common">Nematode worm</name>
    <dbReference type="NCBI Taxonomy" id="13658"/>
    <lineage>
        <taxon>Eukaryota</taxon>
        <taxon>Metazoa</taxon>
        <taxon>Ecdysozoa</taxon>
        <taxon>Nematoda</taxon>
        <taxon>Enoplea</taxon>
        <taxon>Dorylaimia</taxon>
        <taxon>Mermithida</taxon>
        <taxon>Mermithoidea</taxon>
        <taxon>Mermithidae</taxon>
        <taxon>Romanomermis</taxon>
    </lineage>
</organism>
<reference evidence="2" key="1">
    <citation type="submission" date="2022-11" db="UniProtKB">
        <authorList>
            <consortium name="WormBaseParasite"/>
        </authorList>
    </citation>
    <scope>IDENTIFICATION</scope>
</reference>
<protein>
    <submittedName>
        <fullName evidence="2">Uncharacterized protein</fullName>
    </submittedName>
</protein>
<dbReference type="AlphaFoldDB" id="A0A915L627"/>
<keyword evidence="1" id="KW-1185">Reference proteome</keyword>
<proteinExistence type="predicted"/>
<dbReference type="WBParaSite" id="nRc.2.0.1.t46545-RA">
    <property type="protein sequence ID" value="nRc.2.0.1.t46545-RA"/>
    <property type="gene ID" value="nRc.2.0.1.g46545"/>
</dbReference>